<dbReference type="Pfam" id="PF13409">
    <property type="entry name" value="GST_N_2"/>
    <property type="match status" value="1"/>
</dbReference>
<dbReference type="InterPro" id="IPR004046">
    <property type="entry name" value="GST_C"/>
</dbReference>
<dbReference type="SUPFAM" id="SSF52833">
    <property type="entry name" value="Thioredoxin-like"/>
    <property type="match status" value="1"/>
</dbReference>
<feature type="domain" description="GST C-terminal" evidence="3">
    <location>
        <begin position="88"/>
        <end position="222"/>
    </location>
</feature>
<evidence type="ECO:0000313" key="5">
    <source>
        <dbReference type="Proteomes" id="UP000219465"/>
    </source>
</evidence>
<dbReference type="GO" id="GO:0006749">
    <property type="term" value="P:glutathione metabolic process"/>
    <property type="evidence" value="ECO:0007669"/>
    <property type="project" value="TreeGrafter"/>
</dbReference>
<dbReference type="SFLD" id="SFLDG00358">
    <property type="entry name" value="Main_(cytGST)"/>
    <property type="match status" value="1"/>
</dbReference>
<feature type="domain" description="GST N-terminal" evidence="2">
    <location>
        <begin position="1"/>
        <end position="79"/>
    </location>
</feature>
<comment type="subunit">
    <text evidence="1">Homodimer.</text>
</comment>
<dbReference type="InterPro" id="IPR010987">
    <property type="entry name" value="Glutathione-S-Trfase_C-like"/>
</dbReference>
<dbReference type="InterPro" id="IPR004045">
    <property type="entry name" value="Glutathione_S-Trfase_N"/>
</dbReference>
<proteinExistence type="predicted"/>
<reference evidence="5" key="1">
    <citation type="submission" date="2017-08" db="EMBL/GenBank/DDBJ databases">
        <authorList>
            <person name="Varghese N."/>
            <person name="Submissions S."/>
        </authorList>
    </citation>
    <scope>NUCLEOTIDE SEQUENCE [LARGE SCALE GENOMIC DNA]</scope>
    <source>
        <strain evidence="5">KCTC 23107</strain>
    </source>
</reference>
<dbReference type="OrthoDB" id="9794721at2"/>
<keyword evidence="4" id="KW-0808">Transferase</keyword>
<evidence type="ECO:0000259" key="3">
    <source>
        <dbReference type="PROSITE" id="PS50405"/>
    </source>
</evidence>
<organism evidence="4 5">
    <name type="scientific">Hoeflea halophila</name>
    <dbReference type="NCBI Taxonomy" id="714899"/>
    <lineage>
        <taxon>Bacteria</taxon>
        <taxon>Pseudomonadati</taxon>
        <taxon>Pseudomonadota</taxon>
        <taxon>Alphaproteobacteria</taxon>
        <taxon>Hyphomicrobiales</taxon>
        <taxon>Rhizobiaceae</taxon>
        <taxon>Hoeflea</taxon>
    </lineage>
</organism>
<dbReference type="RefSeq" id="WP_097107254.1">
    <property type="nucleotide sequence ID" value="NZ_OCPC01000002.1"/>
</dbReference>
<sequence>MPVLYHHTISAPSRFVRVCFSEVGFAAELVEEQPWEKRPDFLKINPAGTVPVCVTDNGHALCGPHIIAEWIDESFGVFKRDRRLLAEDPFQRAEIRRLVEWFLIKFEQDVVRPLVRERIIKLQLPTSQGGGSPDPKMLRAGRSNIRQHMKYLSWLAGSRAWLAGDRLSYADLAAASALSVMDYLGEIDWNEHPQAKDWYQRVKSRPSFRPLLADRVRNLPPVAHYADLDF</sequence>
<dbReference type="SFLD" id="SFLDS00019">
    <property type="entry name" value="Glutathione_Transferase_(cytos"/>
    <property type="match status" value="1"/>
</dbReference>
<dbReference type="InterPro" id="IPR036249">
    <property type="entry name" value="Thioredoxin-like_sf"/>
</dbReference>
<dbReference type="InterPro" id="IPR040079">
    <property type="entry name" value="Glutathione_S-Trfase"/>
</dbReference>
<dbReference type="AlphaFoldDB" id="A0A286IAE0"/>
<keyword evidence="5" id="KW-1185">Reference proteome</keyword>
<evidence type="ECO:0000256" key="1">
    <source>
        <dbReference type="ARBA" id="ARBA00011738"/>
    </source>
</evidence>
<dbReference type="CDD" id="cd00299">
    <property type="entry name" value="GST_C_family"/>
    <property type="match status" value="1"/>
</dbReference>
<dbReference type="SUPFAM" id="SSF47616">
    <property type="entry name" value="GST C-terminal domain-like"/>
    <property type="match status" value="1"/>
</dbReference>
<dbReference type="GO" id="GO:0004364">
    <property type="term" value="F:glutathione transferase activity"/>
    <property type="evidence" value="ECO:0007669"/>
    <property type="project" value="TreeGrafter"/>
</dbReference>
<protein>
    <submittedName>
        <fullName evidence="4">Glutathione S-transferase</fullName>
    </submittedName>
</protein>
<gene>
    <name evidence="4" type="ORF">SAMN05877838_1928</name>
</gene>
<dbReference type="PANTHER" id="PTHR43969:SF9">
    <property type="entry name" value="GLUTATHIONE S TRANSFERASE D10, ISOFORM A-RELATED"/>
    <property type="match status" value="1"/>
</dbReference>
<dbReference type="Gene3D" id="3.40.30.10">
    <property type="entry name" value="Glutaredoxin"/>
    <property type="match status" value="1"/>
</dbReference>
<accession>A0A286IAE0</accession>
<dbReference type="Proteomes" id="UP000219465">
    <property type="component" value="Unassembled WGS sequence"/>
</dbReference>
<evidence type="ECO:0000259" key="2">
    <source>
        <dbReference type="PROSITE" id="PS50404"/>
    </source>
</evidence>
<evidence type="ECO:0000313" key="4">
    <source>
        <dbReference type="EMBL" id="SOE17041.1"/>
    </source>
</evidence>
<dbReference type="PROSITE" id="PS50404">
    <property type="entry name" value="GST_NTER"/>
    <property type="match status" value="1"/>
</dbReference>
<dbReference type="Pfam" id="PF00043">
    <property type="entry name" value="GST_C"/>
    <property type="match status" value="1"/>
</dbReference>
<name>A0A286IAE0_9HYPH</name>
<dbReference type="PANTHER" id="PTHR43969">
    <property type="entry name" value="GLUTATHIONE S TRANSFERASE D10, ISOFORM A-RELATED"/>
    <property type="match status" value="1"/>
</dbReference>
<dbReference type="EMBL" id="OCPC01000002">
    <property type="protein sequence ID" value="SOE17041.1"/>
    <property type="molecule type" value="Genomic_DNA"/>
</dbReference>
<dbReference type="Gene3D" id="1.20.1050.10">
    <property type="match status" value="1"/>
</dbReference>
<dbReference type="InterPro" id="IPR036282">
    <property type="entry name" value="Glutathione-S-Trfase_C_sf"/>
</dbReference>
<dbReference type="PROSITE" id="PS50405">
    <property type="entry name" value="GST_CTER"/>
    <property type="match status" value="1"/>
</dbReference>